<comment type="similarity">
    <text evidence="1 4">Belongs to the D-isomer specific 2-hydroxyacid dehydrogenase family.</text>
</comment>
<dbReference type="Proteomes" id="UP001193680">
    <property type="component" value="Unassembled WGS sequence"/>
</dbReference>
<dbReference type="InterPro" id="IPR006140">
    <property type="entry name" value="D-isomer_DH_NAD-bd"/>
</dbReference>
<dbReference type="Pfam" id="PF00389">
    <property type="entry name" value="2-Hacid_dh"/>
    <property type="match status" value="1"/>
</dbReference>
<name>A0ABS0BYJ2_9GAMM</name>
<evidence type="ECO:0000259" key="5">
    <source>
        <dbReference type="Pfam" id="PF00389"/>
    </source>
</evidence>
<dbReference type="PROSITE" id="PS00671">
    <property type="entry name" value="D_2_HYDROXYACID_DH_3"/>
    <property type="match status" value="1"/>
</dbReference>
<reference evidence="7 8" key="2">
    <citation type="submission" date="2020-11" db="EMBL/GenBank/DDBJ databases">
        <title>Sulfur oxidizing isolate from Hospital Hole Sinkhole.</title>
        <authorList>
            <person name="Scott K.M."/>
        </authorList>
    </citation>
    <scope>NUCLEOTIDE SEQUENCE [LARGE SCALE GENOMIC DNA]</scope>
    <source>
        <strain evidence="7 8">HH1</strain>
    </source>
</reference>
<feature type="domain" description="D-isomer specific 2-hydroxyacid dehydrogenase catalytic" evidence="5">
    <location>
        <begin position="27"/>
        <end position="327"/>
    </location>
</feature>
<dbReference type="PANTHER" id="PTHR43026">
    <property type="entry name" value="2-HYDROXYACID DEHYDROGENASE HOMOLOG 1-RELATED"/>
    <property type="match status" value="1"/>
</dbReference>
<dbReference type="Pfam" id="PF02826">
    <property type="entry name" value="2-Hacid_dh_C"/>
    <property type="match status" value="1"/>
</dbReference>
<accession>A0ABS0BYJ2</accession>
<evidence type="ECO:0000259" key="6">
    <source>
        <dbReference type="Pfam" id="PF02826"/>
    </source>
</evidence>
<dbReference type="SUPFAM" id="SSF52283">
    <property type="entry name" value="Formate/glycerate dehydrogenase catalytic domain-like"/>
    <property type="match status" value="1"/>
</dbReference>
<dbReference type="Gene3D" id="3.40.50.720">
    <property type="entry name" value="NAD(P)-binding Rossmann-like Domain"/>
    <property type="match status" value="2"/>
</dbReference>
<dbReference type="InterPro" id="IPR006139">
    <property type="entry name" value="D-isomer_2_OHA_DH_cat_dom"/>
</dbReference>
<organism evidence="7 8">
    <name type="scientific">Thiomicrorhabdus heinhorstiae</name>
    <dbReference type="NCBI Taxonomy" id="2748010"/>
    <lineage>
        <taxon>Bacteria</taxon>
        <taxon>Pseudomonadati</taxon>
        <taxon>Pseudomonadota</taxon>
        <taxon>Gammaproteobacteria</taxon>
        <taxon>Thiotrichales</taxon>
        <taxon>Piscirickettsiaceae</taxon>
        <taxon>Thiomicrorhabdus</taxon>
    </lineage>
</organism>
<dbReference type="PROSITE" id="PS00670">
    <property type="entry name" value="D_2_HYDROXYACID_DH_2"/>
    <property type="match status" value="1"/>
</dbReference>
<dbReference type="InterPro" id="IPR029752">
    <property type="entry name" value="D-isomer_DH_CS1"/>
</dbReference>
<dbReference type="InterPro" id="IPR058205">
    <property type="entry name" value="D-LDH-like"/>
</dbReference>
<dbReference type="RefSeq" id="WP_185978994.1">
    <property type="nucleotide sequence ID" value="NZ_JACBGI020000029.1"/>
</dbReference>
<keyword evidence="8" id="KW-1185">Reference proteome</keyword>
<feature type="domain" description="D-isomer specific 2-hydroxyacid dehydrogenase NAD-binding" evidence="6">
    <location>
        <begin position="109"/>
        <end position="296"/>
    </location>
</feature>
<comment type="caution">
    <text evidence="7">The sequence shown here is derived from an EMBL/GenBank/DDBJ whole genome shotgun (WGS) entry which is preliminary data.</text>
</comment>
<gene>
    <name evidence="7" type="ORF">H8792_010895</name>
</gene>
<keyword evidence="3" id="KW-0520">NAD</keyword>
<evidence type="ECO:0000313" key="8">
    <source>
        <dbReference type="Proteomes" id="UP001193680"/>
    </source>
</evidence>
<dbReference type="PANTHER" id="PTHR43026:SF1">
    <property type="entry name" value="2-HYDROXYACID DEHYDROGENASE HOMOLOG 1-RELATED"/>
    <property type="match status" value="1"/>
</dbReference>
<evidence type="ECO:0000313" key="7">
    <source>
        <dbReference type="EMBL" id="MBF6058849.1"/>
    </source>
</evidence>
<evidence type="ECO:0000256" key="4">
    <source>
        <dbReference type="RuleBase" id="RU003719"/>
    </source>
</evidence>
<dbReference type="SUPFAM" id="SSF51735">
    <property type="entry name" value="NAD(P)-binding Rossmann-fold domains"/>
    <property type="match status" value="1"/>
</dbReference>
<keyword evidence="2 4" id="KW-0560">Oxidoreductase</keyword>
<evidence type="ECO:0000256" key="3">
    <source>
        <dbReference type="ARBA" id="ARBA00023027"/>
    </source>
</evidence>
<proteinExistence type="inferred from homology"/>
<evidence type="ECO:0000256" key="2">
    <source>
        <dbReference type="ARBA" id="ARBA00023002"/>
    </source>
</evidence>
<protein>
    <submittedName>
        <fullName evidence="7">2-hydroxyacid dehydrogenase</fullName>
    </submittedName>
</protein>
<sequence length="330" mass="36916">MQIASFSCKLYDRQMLCRHMPIEWENSYYDVPLERKTLAYAEGCEVVTAFVNDRLDAVVLEELAQGGTKLIALRCAGFNHVDVPKAKELGLKVVRVPDYSPYAVAEHTIGLMLALNRRLYRAYNRIREGNFSLNGMLGFDMHGKTVGIIGAGKIGRLVGKMLKAFGCRILVYDPYECIGCKDLGLEQVPLDELFAESDIISLHCPLTQSTNHIINAETIAKMKKGVMLINTGRGALVDTQALIDGLKTRQIGYLGMDVYEKEGVLFFEDHSCEIIEDDQFERLVTLPNVLITGHQAYFTEEALTHIAETTIENIRAYEEGLVLKNEVLCG</sequence>
<dbReference type="CDD" id="cd12183">
    <property type="entry name" value="LDH_like_2"/>
    <property type="match status" value="1"/>
</dbReference>
<dbReference type="InterPro" id="IPR036291">
    <property type="entry name" value="NAD(P)-bd_dom_sf"/>
</dbReference>
<dbReference type="PROSITE" id="PS00065">
    <property type="entry name" value="D_2_HYDROXYACID_DH_1"/>
    <property type="match status" value="1"/>
</dbReference>
<dbReference type="EMBL" id="JACBGI020000029">
    <property type="protein sequence ID" value="MBF6058849.1"/>
    <property type="molecule type" value="Genomic_DNA"/>
</dbReference>
<reference evidence="7 8" key="1">
    <citation type="submission" date="2020-06" db="EMBL/GenBank/DDBJ databases">
        <authorList>
            <person name="Scott K."/>
        </authorList>
    </citation>
    <scope>NUCLEOTIDE SEQUENCE [LARGE SCALE GENOMIC DNA]</scope>
    <source>
        <strain evidence="7 8">HH1</strain>
    </source>
</reference>
<evidence type="ECO:0000256" key="1">
    <source>
        <dbReference type="ARBA" id="ARBA00005854"/>
    </source>
</evidence>
<dbReference type="InterPro" id="IPR029753">
    <property type="entry name" value="D-isomer_DH_CS"/>
</dbReference>